<protein>
    <submittedName>
        <fullName evidence="1">Uncharacterized protein</fullName>
    </submittedName>
</protein>
<dbReference type="KEGG" id="rhi:NGR_c18860"/>
<reference evidence="1 2" key="1">
    <citation type="journal article" date="2009" name="Appl. Environ. Microbiol.">
        <title>Rhizobium sp. strain NGR234 possesses a remarkable number of secretion systems.</title>
        <authorList>
            <person name="Schmeisser C."/>
            <person name="Liesegang H."/>
            <person name="Krysciak D."/>
            <person name="Bakkou N."/>
            <person name="Le Quere A."/>
            <person name="Wollherr A."/>
            <person name="Heinemeyer I."/>
            <person name="Morgenstern B."/>
            <person name="Pommerening-Roeser A."/>
            <person name="Flores M."/>
            <person name="Palacios R."/>
            <person name="Brenner S."/>
            <person name="Gottschalk G."/>
            <person name="Schmitz R.A."/>
            <person name="Broughton W.J."/>
            <person name="Perret X."/>
            <person name="Strittmatter A.W."/>
            <person name="Streit W.R."/>
        </authorList>
    </citation>
    <scope>NUCLEOTIDE SEQUENCE [LARGE SCALE GENOMIC DNA]</scope>
    <source>
        <strain evidence="2">NBRC 101917 / NGR234</strain>
    </source>
</reference>
<dbReference type="Proteomes" id="UP000001054">
    <property type="component" value="Chromosome"/>
</dbReference>
<gene>
    <name evidence="1" type="ordered locus">NGR_c18860</name>
</gene>
<evidence type="ECO:0000313" key="2">
    <source>
        <dbReference type="Proteomes" id="UP000001054"/>
    </source>
</evidence>
<sequence length="164" mass="18255">MISSTQVRMALNEVHAISATSESEVYELSINLTDISGQTYDCDYLSRPDDTFGLNPTIRKWLADNPKFPVQAYRPPTVEQIRSFMPSISARQLRLGLVNAGISPTQVMAAIDAMPVGPERDRVQIEWEYATSFNRLHALIAVIGWALGLTEMQIDAVWTAALDL</sequence>
<dbReference type="RefSeq" id="WP_012708414.1">
    <property type="nucleotide sequence ID" value="NC_012587.1"/>
</dbReference>
<dbReference type="AlphaFoldDB" id="C3MDY1"/>
<dbReference type="STRING" id="394.NGR_c18860"/>
<dbReference type="EMBL" id="CP001389">
    <property type="protein sequence ID" value="ACP25650.1"/>
    <property type="molecule type" value="Genomic_DNA"/>
</dbReference>
<proteinExistence type="predicted"/>
<evidence type="ECO:0000313" key="1">
    <source>
        <dbReference type="EMBL" id="ACP25650.1"/>
    </source>
</evidence>
<keyword evidence="2" id="KW-1185">Reference proteome</keyword>
<dbReference type="PATRIC" id="fig|394.7.peg.4712"/>
<accession>C3MDY1</accession>
<dbReference type="OrthoDB" id="8395907at2"/>
<organism evidence="1 2">
    <name type="scientific">Sinorhizobium fredii (strain NBRC 101917 / NGR234)</name>
    <dbReference type="NCBI Taxonomy" id="394"/>
    <lineage>
        <taxon>Bacteria</taxon>
        <taxon>Pseudomonadati</taxon>
        <taxon>Pseudomonadota</taxon>
        <taxon>Alphaproteobacteria</taxon>
        <taxon>Hyphomicrobiales</taxon>
        <taxon>Rhizobiaceae</taxon>
        <taxon>Sinorhizobium/Ensifer group</taxon>
        <taxon>Sinorhizobium</taxon>
    </lineage>
</organism>
<dbReference type="eggNOG" id="ENOG5033D05">
    <property type="taxonomic scope" value="Bacteria"/>
</dbReference>
<dbReference type="HOGENOM" id="CLU_125483_0_0_5"/>
<name>C3MDY1_SINFN</name>